<reference evidence="2" key="1">
    <citation type="submission" date="2021-01" db="EMBL/GenBank/DDBJ databases">
        <authorList>
            <person name="Corre E."/>
            <person name="Pelletier E."/>
            <person name="Niang G."/>
            <person name="Scheremetjew M."/>
            <person name="Finn R."/>
            <person name="Kale V."/>
            <person name="Holt S."/>
            <person name="Cochrane G."/>
            <person name="Meng A."/>
            <person name="Brown T."/>
            <person name="Cohen L."/>
        </authorList>
    </citation>
    <scope>NUCLEOTIDE SEQUENCE</scope>
    <source>
        <strain evidence="2">CCMP1594</strain>
    </source>
</reference>
<evidence type="ECO:0000313" key="2">
    <source>
        <dbReference type="EMBL" id="CAE0818832.1"/>
    </source>
</evidence>
<gene>
    <name evidence="2" type="ORF">EGYM00163_LOCUS30000</name>
</gene>
<accession>A0A7S4FXW4</accession>
<evidence type="ECO:0000256" key="1">
    <source>
        <dbReference type="SAM" id="MobiDB-lite"/>
    </source>
</evidence>
<dbReference type="EMBL" id="HBJA01086110">
    <property type="protein sequence ID" value="CAE0818832.1"/>
    <property type="molecule type" value="Transcribed_RNA"/>
</dbReference>
<proteinExistence type="predicted"/>
<dbReference type="AlphaFoldDB" id="A0A7S4FXW4"/>
<protein>
    <submittedName>
        <fullName evidence="2">Uncharacterized protein</fullName>
    </submittedName>
</protein>
<name>A0A7S4FXW4_9EUGL</name>
<organism evidence="2">
    <name type="scientific">Eutreptiella gymnastica</name>
    <dbReference type="NCBI Taxonomy" id="73025"/>
    <lineage>
        <taxon>Eukaryota</taxon>
        <taxon>Discoba</taxon>
        <taxon>Euglenozoa</taxon>
        <taxon>Euglenida</taxon>
        <taxon>Spirocuta</taxon>
        <taxon>Euglenophyceae</taxon>
        <taxon>Eutreptiales</taxon>
        <taxon>Eutreptiaceae</taxon>
        <taxon>Eutreptiella</taxon>
    </lineage>
</organism>
<sequence>MPFLVSLPCATGGEECRTSCEADWHTVMGLQPAAHGPKPAPQSIRFLSHQVQMEHTQRCTGHASHTVCTFGTGSLEHNPAFPSHEKNPTKDQVCAPRATSPTGNALWHVIA</sequence>
<feature type="region of interest" description="Disordered" evidence="1">
    <location>
        <begin position="79"/>
        <end position="99"/>
    </location>
</feature>